<dbReference type="Proteomes" id="UP000481030">
    <property type="component" value="Unassembled WGS sequence"/>
</dbReference>
<evidence type="ECO:0000313" key="3">
    <source>
        <dbReference type="Proteomes" id="UP000481030"/>
    </source>
</evidence>
<reference evidence="2 3" key="1">
    <citation type="journal article" date="2016" name="Antonie Van Leeuwenhoek">
        <title>Bacillus depressus sp. nov., isolated from soil of a sunflower field.</title>
        <authorList>
            <person name="Wei X."/>
            <person name="Xin D."/>
            <person name="Xin Y."/>
            <person name="Zhang H."/>
            <person name="Wang T."/>
            <person name="Zhang J."/>
        </authorList>
    </citation>
    <scope>NUCLEOTIDE SEQUENCE [LARGE SCALE GENOMIC DNA]</scope>
    <source>
        <strain evidence="2 3">BZ1</strain>
    </source>
</reference>
<feature type="domain" description="GmrSD restriction endonucleases N-terminal" evidence="1">
    <location>
        <begin position="27"/>
        <end position="169"/>
    </location>
</feature>
<accession>A0A6L3V7H4</accession>
<gene>
    <name evidence="2" type="ORF">F7731_11930</name>
</gene>
<dbReference type="Pfam" id="PF03235">
    <property type="entry name" value="GmrSD_N"/>
    <property type="match status" value="1"/>
</dbReference>
<sequence>MRRIDFITTEVQSVKWFMDRIKHDTLIIDQSFQRKFVWRIKEQVRLIETILLGFSIPEIYIWMTETDPDTGESTYSLVDGQQRLTTVKEFINGKFKLHSGYLDDEESTIYANKYFSELDPEDKKAIWDYPFSTRVIKREIREEDIIKMFLRLNSTDKQLNPQELRNAEFGGLFIKLADEISQHPFWEKYRVFSSSQIRRMTDIEFISQILIFLREGITGETTQKYLNLVYDKYNEKYDEYENDKKNFLKMIMELDKIMEISEENADFFSKRTHLYSFLIIIYFMLEKGLDISEYNEKIGNFIIYYNDKTDDLNISKDEKRLVSDYRKYVQEGTQSKARRIARVRLLKSYLNI</sequence>
<evidence type="ECO:0000313" key="2">
    <source>
        <dbReference type="EMBL" id="KAB2336200.1"/>
    </source>
</evidence>
<proteinExistence type="predicted"/>
<name>A0A6L3V7H4_9BACI</name>
<dbReference type="PANTHER" id="PTHR39639:SF1">
    <property type="entry name" value="DUF262 DOMAIN-CONTAINING PROTEIN"/>
    <property type="match status" value="1"/>
</dbReference>
<dbReference type="InterPro" id="IPR004919">
    <property type="entry name" value="GmrSD_N"/>
</dbReference>
<keyword evidence="3" id="KW-1185">Reference proteome</keyword>
<dbReference type="PANTHER" id="PTHR39639">
    <property type="entry name" value="CHROMOSOME 16, WHOLE GENOME SHOTGUN SEQUENCE"/>
    <property type="match status" value="1"/>
</dbReference>
<dbReference type="OrthoDB" id="9770340at2"/>
<dbReference type="RefSeq" id="WP_151535003.1">
    <property type="nucleotide sequence ID" value="NZ_WBOS01000004.1"/>
</dbReference>
<dbReference type="EMBL" id="WBOS01000004">
    <property type="protein sequence ID" value="KAB2336200.1"/>
    <property type="molecule type" value="Genomic_DNA"/>
</dbReference>
<dbReference type="AlphaFoldDB" id="A0A6L3V7H4"/>
<evidence type="ECO:0000259" key="1">
    <source>
        <dbReference type="Pfam" id="PF03235"/>
    </source>
</evidence>
<protein>
    <submittedName>
        <fullName evidence="2">DUF262 domain-containing protein</fullName>
    </submittedName>
</protein>
<comment type="caution">
    <text evidence="2">The sequence shown here is derived from an EMBL/GenBank/DDBJ whole genome shotgun (WGS) entry which is preliminary data.</text>
</comment>
<organism evidence="2 3">
    <name type="scientific">Cytobacillus depressus</name>
    <dbReference type="NCBI Taxonomy" id="1602942"/>
    <lineage>
        <taxon>Bacteria</taxon>
        <taxon>Bacillati</taxon>
        <taxon>Bacillota</taxon>
        <taxon>Bacilli</taxon>
        <taxon>Bacillales</taxon>
        <taxon>Bacillaceae</taxon>
        <taxon>Cytobacillus</taxon>
    </lineage>
</organism>